<dbReference type="PROSITE" id="PS00018">
    <property type="entry name" value="EF_HAND_1"/>
    <property type="match status" value="1"/>
</dbReference>
<keyword evidence="4" id="KW-1185">Reference proteome</keyword>
<feature type="region of interest" description="Disordered" evidence="2">
    <location>
        <begin position="1"/>
        <end position="39"/>
    </location>
</feature>
<dbReference type="KEGG" id="dle:111185733"/>
<reference evidence="5" key="1">
    <citation type="submission" date="2025-08" db="UniProtKB">
        <authorList>
            <consortium name="RefSeq"/>
        </authorList>
    </citation>
    <scope>IDENTIFICATION</scope>
    <source>
        <tissue evidence="5">Blood</tissue>
    </source>
</reference>
<dbReference type="Gene3D" id="1.20.890.10">
    <property type="entry name" value="cAMP-dependent protein kinase regulatory subunit, dimerization-anchoring domain"/>
    <property type="match status" value="1"/>
</dbReference>
<feature type="compositionally biased region" description="Basic and acidic residues" evidence="2">
    <location>
        <begin position="525"/>
        <end position="542"/>
    </location>
</feature>
<dbReference type="RefSeq" id="XP_022451287.1">
    <property type="nucleotide sequence ID" value="XM_022595579.2"/>
</dbReference>
<dbReference type="PROSITE" id="PS50222">
    <property type="entry name" value="EF_HAND_2"/>
    <property type="match status" value="1"/>
</dbReference>
<feature type="compositionally biased region" description="Basic and acidic residues" evidence="2">
    <location>
        <begin position="8"/>
        <end position="35"/>
    </location>
</feature>
<evidence type="ECO:0000313" key="5">
    <source>
        <dbReference type="RefSeq" id="XP_022451287.1"/>
    </source>
</evidence>
<evidence type="ECO:0000313" key="4">
    <source>
        <dbReference type="Proteomes" id="UP000248483"/>
    </source>
</evidence>
<feature type="compositionally biased region" description="Basic and acidic residues" evidence="2">
    <location>
        <begin position="639"/>
        <end position="650"/>
    </location>
</feature>
<dbReference type="Proteomes" id="UP000248483">
    <property type="component" value="Unplaced"/>
</dbReference>
<dbReference type="InterPro" id="IPR002048">
    <property type="entry name" value="EF_hand_dom"/>
</dbReference>
<proteinExistence type="predicted"/>
<feature type="domain" description="EF-hand" evidence="3">
    <location>
        <begin position="914"/>
        <end position="949"/>
    </location>
</feature>
<dbReference type="STRING" id="9749.A0A2Y9Q703"/>
<protein>
    <submittedName>
        <fullName evidence="5">EF-hand calcium-binding domain-containing protein 5 isoform X1</fullName>
    </submittedName>
</protein>
<feature type="compositionally biased region" description="Polar residues" evidence="2">
    <location>
        <begin position="595"/>
        <end position="611"/>
    </location>
</feature>
<feature type="compositionally biased region" description="Basic and acidic residues" evidence="2">
    <location>
        <begin position="613"/>
        <end position="625"/>
    </location>
</feature>
<feature type="region of interest" description="Disordered" evidence="2">
    <location>
        <begin position="767"/>
        <end position="791"/>
    </location>
</feature>
<feature type="compositionally biased region" description="Polar residues" evidence="2">
    <location>
        <begin position="498"/>
        <end position="523"/>
    </location>
</feature>
<evidence type="ECO:0000256" key="2">
    <source>
        <dbReference type="SAM" id="MobiDB-lite"/>
    </source>
</evidence>
<accession>A0A2Y9Q703</accession>
<organism evidence="4 5">
    <name type="scientific">Delphinapterus leucas</name>
    <name type="common">Beluga whale</name>
    <dbReference type="NCBI Taxonomy" id="9749"/>
    <lineage>
        <taxon>Eukaryota</taxon>
        <taxon>Metazoa</taxon>
        <taxon>Chordata</taxon>
        <taxon>Craniata</taxon>
        <taxon>Vertebrata</taxon>
        <taxon>Euteleostomi</taxon>
        <taxon>Mammalia</taxon>
        <taxon>Eutheria</taxon>
        <taxon>Laurasiatheria</taxon>
        <taxon>Artiodactyla</taxon>
        <taxon>Whippomorpha</taxon>
        <taxon>Cetacea</taxon>
        <taxon>Odontoceti</taxon>
        <taxon>Monodontidae</taxon>
        <taxon>Delphinapterus</taxon>
    </lineage>
</organism>
<dbReference type="InterPro" id="IPR029016">
    <property type="entry name" value="GAF-like_dom_sf"/>
</dbReference>
<evidence type="ECO:0000256" key="1">
    <source>
        <dbReference type="SAM" id="Coils"/>
    </source>
</evidence>
<dbReference type="InterPro" id="IPR018247">
    <property type="entry name" value="EF_Hand_1_Ca_BS"/>
</dbReference>
<feature type="compositionally biased region" description="Polar residues" evidence="2">
    <location>
        <begin position="547"/>
        <end position="557"/>
    </location>
</feature>
<dbReference type="GO" id="GO:0005509">
    <property type="term" value="F:calcium ion binding"/>
    <property type="evidence" value="ECO:0007669"/>
    <property type="project" value="InterPro"/>
</dbReference>
<dbReference type="GeneID" id="111185733"/>
<keyword evidence="1" id="KW-0175">Coiled coil</keyword>
<feature type="compositionally biased region" description="Basic and acidic residues" evidence="2">
    <location>
        <begin position="560"/>
        <end position="570"/>
    </location>
</feature>
<feature type="coiled-coil region" evidence="1">
    <location>
        <begin position="117"/>
        <end position="147"/>
    </location>
</feature>
<dbReference type="Gene3D" id="3.30.450.40">
    <property type="match status" value="1"/>
</dbReference>
<dbReference type="SUPFAM" id="SSF55781">
    <property type="entry name" value="GAF domain-like"/>
    <property type="match status" value="1"/>
</dbReference>
<sequence length="1544" mass="177098">MSELTSQEEPKPAQENGKEDKERNQEATKVKEPMKSSRSIPDSLALGICSNVAGTAANKVKSQELNLEEQPKISTCSLKDSRISKNTVFRKRAKVIFNLDQTAQNSKLEQSWKKNLFERVQARAQAMQQKIIDKENLKKELEKKAEEELPRDNLAKEWFNTENMTLNTRAYLLDKLLPTLVPGMEKMLMQVEKKKLLAEVDIPTKFDPINHLGEYLMRNNPNYIKDSGMSGYQRVMRNITEDLKINVPSTTYNRVSKMKENIKQKREQRECMNKVKAKVANTWKQALQEQFNEWILDPKGMIPMIVIQNVLHEFFQNPDFQLACCQQLDIADSMEPRLNKMEFIEFISSHIAGFKSEMFEELLKHLCHCAYEFREVIKTDMRRQMFAELFLHCDHGKVGFLDRQRTLALLETFYDQSSKVLRGLLRNPRQWPFVEFGEIDLPEFWGDMDNQKHIYEDFDKVLLEMNTLLSEKHASKSQSKLLANPGDQRKHDKHRKSTLPQSPPEQQRGTTANQEPNRISANEQEQDKESTGEQELNKESVAKRGTYTGSTPEQGSSRELIIEQRPHIESITEQGVPRGIHTEPAAEQGLYRESATAQGQHEESTTGQGSRRGSPEEQGPHRESVLEQGPHRGSTAEQGSHRESLLDRHPRGSTAEQEAHRESLLDQGRPRGSVAEQGACRESVVEQGPLRWSTAEQQPPIETIPEKQEDIDSTSQSRKGSILRESEKSREAIFFEYTEILPQEERTQGQIYEEQLFMSPELQEKISVSSRKDHLSETEKKEVQRDKSCEPKSQKIEGKSWSGELLTCNWNTKYAKCEEEEQANLIYGNSRFTDLHSMIRNIQSYKEIKGRSAFNGVSFNLLQFVQLLETFVGEDAPLSVSEALTSFFKKGFVETKEEKMSGLEEARQNASQVRRGLLLNALFQKWDCDGSGFLDLNEVDELLYTYKEGMEKESMKKAKLHIQFPKPHPGHEVRLSSKQFQKYIELVVSELRGNEDQVLESVVEFLMNTLERSHVESLRNCARQQWLHQIQRAAETSGVSLEPVYAETFKALTQDAEAHGNKKISAHISLLEENLLLPDRGNVLLRNIACTLDDAPFVLNKVLYRDMKGISFTVVDEGKPIHVPQVQNHGNIFFWNHSRKKNDQNGSFLALPLQDAYMRIFGVLAVDTLRDPQKINIFLPHEIKFYQGVAHVFSTAYHYVHSREHILHVVITGISWLYNITSGITAITTYFTEPSPAKDSDYVLRNMMVTGHLGLTEIHRNPPIIFRKTCIFRDFLFKCTDSSEVVLASVCGENHIVVPLRKRTGEALGVLDVNIGRSKMLLYREFKDLQKMTKVIQVACNEILGELSGEIKKNYILEIENVGAVQRAGILFFRVMLKELQQCLRLLTSMDFVSLLLYDYDPLAEPKSPASQSQELEANIKLVQDILKGIILFFHPELELSSDLGNWDQCKLYVNQYLVENICDFDPTARKLKVNLKLIDEYIRDHSRIEVWTFGNTAIEYLYHWAHICSALMKLNKKINSAISPPLPSETDSYAYAKCQGEAC</sequence>
<name>A0A2Y9Q703_DELLE</name>
<dbReference type="InParanoid" id="A0A2Y9Q703"/>
<feature type="region of interest" description="Disordered" evidence="2">
    <location>
        <begin position="474"/>
        <end position="725"/>
    </location>
</feature>
<dbReference type="PANTHER" id="PTHR46788:SF1">
    <property type="entry name" value="EF-HAND CALCIUM-BINDING DOMAIN-CONTAINING PROTEIN 5"/>
    <property type="match status" value="1"/>
</dbReference>
<gene>
    <name evidence="5" type="primary">EFCAB5</name>
</gene>
<dbReference type="PANTHER" id="PTHR46788">
    <property type="entry name" value="EF-HAND CALCIUM-BINDING DOMAIN-CONTAINING PROTEIN 5"/>
    <property type="match status" value="1"/>
</dbReference>
<evidence type="ECO:0000259" key="3">
    <source>
        <dbReference type="PROSITE" id="PS50222"/>
    </source>
</evidence>
<dbReference type="CDD" id="cd22968">
    <property type="entry name" value="DD_EFCAB5"/>
    <property type="match status" value="1"/>
</dbReference>
<dbReference type="CTD" id="374786"/>
<feature type="compositionally biased region" description="Basic and acidic residues" evidence="2">
    <location>
        <begin position="770"/>
        <end position="791"/>
    </location>
</feature>